<dbReference type="Pfam" id="PF00068">
    <property type="entry name" value="Phospholip_A2_1"/>
    <property type="match status" value="1"/>
</dbReference>
<feature type="disulfide bond" evidence="6">
    <location>
        <begin position="89"/>
        <end position="114"/>
    </location>
</feature>
<feature type="disulfide bond" evidence="6">
    <location>
        <begin position="73"/>
        <end position="128"/>
    </location>
</feature>
<evidence type="ECO:0000256" key="3">
    <source>
        <dbReference type="ARBA" id="ARBA00023157"/>
    </source>
</evidence>
<name>A0A8C5EM80_GOUWI</name>
<dbReference type="FunFam" id="1.20.90.10:FF:000001">
    <property type="entry name" value="Basic phospholipase A2 homolog"/>
    <property type="match status" value="1"/>
</dbReference>
<dbReference type="SMART" id="SM00085">
    <property type="entry name" value="PA2c"/>
    <property type="match status" value="1"/>
</dbReference>
<dbReference type="Gene3D" id="1.20.90.10">
    <property type="entry name" value="Phospholipase A2 domain"/>
    <property type="match status" value="1"/>
</dbReference>
<dbReference type="AlphaFoldDB" id="A0A8C5EM80"/>
<dbReference type="GO" id="GO:0047498">
    <property type="term" value="F:calcium-dependent phospholipase A2 activity"/>
    <property type="evidence" value="ECO:0007669"/>
    <property type="project" value="TreeGrafter"/>
</dbReference>
<dbReference type="PANTHER" id="PTHR11716:SF4">
    <property type="entry name" value="GROUP 10 SECRETORY PHOSPHOLIPASE A2"/>
    <property type="match status" value="1"/>
</dbReference>
<keyword evidence="8" id="KW-0732">Signal</keyword>
<dbReference type="CDD" id="cd00125">
    <property type="entry name" value="PLA2c"/>
    <property type="match status" value="1"/>
</dbReference>
<feature type="active site" evidence="4">
    <location>
        <position position="77"/>
    </location>
</feature>
<feature type="domain" description="Phospholipase A2-like central" evidence="9">
    <location>
        <begin position="32"/>
        <end position="147"/>
    </location>
</feature>
<evidence type="ECO:0000256" key="5">
    <source>
        <dbReference type="PIRSR" id="PIRSR601211-2"/>
    </source>
</evidence>
<dbReference type="GO" id="GO:0005509">
    <property type="term" value="F:calcium ion binding"/>
    <property type="evidence" value="ECO:0007669"/>
    <property type="project" value="InterPro"/>
</dbReference>
<dbReference type="InterPro" id="IPR033113">
    <property type="entry name" value="PLA2_histidine"/>
</dbReference>
<dbReference type="InterPro" id="IPR033112">
    <property type="entry name" value="PLA2_Asp_AS"/>
</dbReference>
<evidence type="ECO:0000256" key="1">
    <source>
        <dbReference type="ARBA" id="ARBA00004613"/>
    </source>
</evidence>
<evidence type="ECO:0000313" key="10">
    <source>
        <dbReference type="Ensembl" id="ENSGWIP00000022862.1"/>
    </source>
</evidence>
<dbReference type="RefSeq" id="XP_028311504.1">
    <property type="nucleotide sequence ID" value="XM_028455703.1"/>
</dbReference>
<dbReference type="OrthoDB" id="10069378at2759"/>
<dbReference type="InterPro" id="IPR016090">
    <property type="entry name" value="PLA2-like_dom"/>
</dbReference>
<keyword evidence="2 8" id="KW-0964">Secreted</keyword>
<reference evidence="10" key="3">
    <citation type="submission" date="2025-09" db="UniProtKB">
        <authorList>
            <consortium name="Ensembl"/>
        </authorList>
    </citation>
    <scope>IDENTIFICATION</scope>
</reference>
<accession>A0A8C5EM80</accession>
<evidence type="ECO:0000259" key="9">
    <source>
        <dbReference type="SMART" id="SM00085"/>
    </source>
</evidence>
<dbReference type="GO" id="GO:0016042">
    <property type="term" value="P:lipid catabolic process"/>
    <property type="evidence" value="ECO:0007669"/>
    <property type="project" value="InterPro"/>
</dbReference>
<evidence type="ECO:0000256" key="6">
    <source>
        <dbReference type="PIRSR" id="PIRSR601211-3"/>
    </source>
</evidence>
<dbReference type="GO" id="GO:0006644">
    <property type="term" value="P:phospholipid metabolic process"/>
    <property type="evidence" value="ECO:0007669"/>
    <property type="project" value="InterPro"/>
</dbReference>
<feature type="disulfide bond" evidence="6">
    <location>
        <begin position="80"/>
        <end position="121"/>
    </location>
</feature>
<organism evidence="10 11">
    <name type="scientific">Gouania willdenowi</name>
    <name type="common">Blunt-snouted clingfish</name>
    <name type="synonym">Lepadogaster willdenowi</name>
    <dbReference type="NCBI Taxonomy" id="441366"/>
    <lineage>
        <taxon>Eukaryota</taxon>
        <taxon>Metazoa</taxon>
        <taxon>Chordata</taxon>
        <taxon>Craniata</taxon>
        <taxon>Vertebrata</taxon>
        <taxon>Euteleostomi</taxon>
        <taxon>Actinopterygii</taxon>
        <taxon>Neopterygii</taxon>
        <taxon>Teleostei</taxon>
        <taxon>Neoteleostei</taxon>
        <taxon>Acanthomorphata</taxon>
        <taxon>Ovalentaria</taxon>
        <taxon>Blenniimorphae</taxon>
        <taxon>Blenniiformes</taxon>
        <taxon>Gobiesocoidei</taxon>
        <taxon>Gobiesocidae</taxon>
        <taxon>Gobiesocinae</taxon>
        <taxon>Gouania</taxon>
    </lineage>
</organism>
<dbReference type="EC" id="3.1.1.4" evidence="8"/>
<comment type="subcellular location">
    <subcellularLocation>
        <location evidence="1 8">Secreted</location>
    </subcellularLocation>
</comment>
<reference evidence="10" key="1">
    <citation type="submission" date="2020-06" db="EMBL/GenBank/DDBJ databases">
        <authorList>
            <consortium name="Wellcome Sanger Institute Data Sharing"/>
        </authorList>
    </citation>
    <scope>NUCLEOTIDE SEQUENCE [LARGE SCALE GENOMIC DNA]</scope>
</reference>
<dbReference type="PRINTS" id="PR00389">
    <property type="entry name" value="PHPHLIPASEA2"/>
</dbReference>
<dbReference type="Ensembl" id="ENSGWIT00000025061.1">
    <property type="protein sequence ID" value="ENSGWIP00000022862.1"/>
    <property type="gene ID" value="ENSGWIG00000012242.1"/>
</dbReference>
<feature type="chain" id="PRO_5034526743" description="Phospholipase A2" evidence="8">
    <location>
        <begin position="24"/>
        <end position="156"/>
    </location>
</feature>
<feature type="disulfide bond" evidence="6">
    <location>
        <begin position="56"/>
        <end position="146"/>
    </location>
</feature>
<dbReference type="PROSITE" id="PS00119">
    <property type="entry name" value="PA2_ASP"/>
    <property type="match status" value="1"/>
</dbReference>
<feature type="active site" evidence="4">
    <location>
        <position position="122"/>
    </location>
</feature>
<dbReference type="PROSITE" id="PS00118">
    <property type="entry name" value="PA2_HIS"/>
    <property type="match status" value="1"/>
</dbReference>
<feature type="binding site" evidence="5">
    <location>
        <position position="61"/>
    </location>
    <ligand>
        <name>Ca(2+)</name>
        <dbReference type="ChEBI" id="CHEBI:29108"/>
    </ligand>
</feature>
<evidence type="ECO:0000256" key="2">
    <source>
        <dbReference type="ARBA" id="ARBA00022525"/>
    </source>
</evidence>
<dbReference type="InterPro" id="IPR001211">
    <property type="entry name" value="PLA2"/>
</dbReference>
<feature type="disulfide bond" evidence="6">
    <location>
        <begin position="58"/>
        <end position="74"/>
    </location>
</feature>
<protein>
    <recommendedName>
        <fullName evidence="8">Phospholipase A2</fullName>
        <ecNumber evidence="8">3.1.1.4</ecNumber>
    </recommendedName>
</protein>
<proteinExistence type="inferred from homology"/>
<dbReference type="GO" id="GO:0005543">
    <property type="term" value="F:phospholipid binding"/>
    <property type="evidence" value="ECO:0007669"/>
    <property type="project" value="TreeGrafter"/>
</dbReference>
<dbReference type="PANTHER" id="PTHR11716">
    <property type="entry name" value="PHOSPHOLIPASE A2 FAMILY MEMBER"/>
    <property type="match status" value="1"/>
</dbReference>
<evidence type="ECO:0000256" key="7">
    <source>
        <dbReference type="RuleBase" id="RU003654"/>
    </source>
</evidence>
<dbReference type="GO" id="GO:0050482">
    <property type="term" value="P:arachidonate secretion"/>
    <property type="evidence" value="ECO:0007669"/>
    <property type="project" value="InterPro"/>
</dbReference>
<keyword evidence="8" id="KW-0378">Hydrolase</keyword>
<feature type="disulfide bond" evidence="6">
    <location>
        <begin position="107"/>
        <end position="119"/>
    </location>
</feature>
<evidence type="ECO:0000313" key="11">
    <source>
        <dbReference type="Proteomes" id="UP000694680"/>
    </source>
</evidence>
<dbReference type="InterPro" id="IPR036444">
    <property type="entry name" value="PLipase_A2_dom_sf"/>
</dbReference>
<comment type="similarity">
    <text evidence="7">Belongs to the phospholipase A2 family.</text>
</comment>
<feature type="binding site" evidence="5">
    <location>
        <position position="59"/>
    </location>
    <ligand>
        <name>Ca(2+)</name>
        <dbReference type="ChEBI" id="CHEBI:29108"/>
    </ligand>
</feature>
<keyword evidence="5 8" id="KW-0106">Calcium</keyword>
<feature type="binding site" evidence="5">
    <location>
        <position position="57"/>
    </location>
    <ligand>
        <name>Ca(2+)</name>
        <dbReference type="ChEBI" id="CHEBI:29108"/>
    </ligand>
</feature>
<comment type="cofactor">
    <cofactor evidence="5">
        <name>Ca(2+)</name>
        <dbReference type="ChEBI" id="CHEBI:29108"/>
    </cofactor>
    <text evidence="5">Binds 1 Ca(2+) ion per subunit.</text>
</comment>
<evidence type="ECO:0000256" key="8">
    <source>
        <dbReference type="RuleBase" id="RU361236"/>
    </source>
</evidence>
<dbReference type="Proteomes" id="UP000694680">
    <property type="component" value="Chromosome 8"/>
</dbReference>
<gene>
    <name evidence="10" type="primary">pla2g10</name>
</gene>
<keyword evidence="11" id="KW-1185">Reference proteome</keyword>
<feature type="signal peptide" evidence="8">
    <location>
        <begin position="1"/>
        <end position="23"/>
    </location>
</feature>
<evidence type="ECO:0000256" key="4">
    <source>
        <dbReference type="PIRSR" id="PIRSR601211-1"/>
    </source>
</evidence>
<reference evidence="10" key="2">
    <citation type="submission" date="2025-08" db="UniProtKB">
        <authorList>
            <consortium name="Ensembl"/>
        </authorList>
    </citation>
    <scope>IDENTIFICATION</scope>
</reference>
<sequence length="156" mass="17704">MYTIAVLYRTLLLLSAVMALAAAGKSLRFKRGLLELAGVIKCSTGRLALSYLAYGCYCGLGGEGWPRDRTDWCCHRHDCCYGDAERQGCSTTTDRYQWRCKDQTPECDDLDEKCEKILCKCDRDLAKCLRKAPYIQSFAAWPDFMCGKKYPLCSIY</sequence>
<keyword evidence="8" id="KW-0443">Lipid metabolism</keyword>
<keyword evidence="5" id="KW-0479">Metal-binding</keyword>
<keyword evidence="3 6" id="KW-1015">Disulfide bond</keyword>
<dbReference type="SUPFAM" id="SSF48619">
    <property type="entry name" value="Phospholipase A2, PLA2"/>
    <property type="match status" value="1"/>
</dbReference>
<dbReference type="CTD" id="8399"/>
<dbReference type="GeneID" id="114468677"/>
<feature type="binding site" evidence="5">
    <location>
        <position position="78"/>
    </location>
    <ligand>
        <name>Ca(2+)</name>
        <dbReference type="ChEBI" id="CHEBI:29108"/>
    </ligand>
</feature>
<dbReference type="GO" id="GO:0005576">
    <property type="term" value="C:extracellular region"/>
    <property type="evidence" value="ECO:0007669"/>
    <property type="project" value="UniProtKB-SubCell"/>
</dbReference>
<comment type="catalytic activity">
    <reaction evidence="8">
        <text>a 1,2-diacyl-sn-glycero-3-phosphocholine + H2O = a 1-acyl-sn-glycero-3-phosphocholine + a fatty acid + H(+)</text>
        <dbReference type="Rhea" id="RHEA:15801"/>
        <dbReference type="ChEBI" id="CHEBI:15377"/>
        <dbReference type="ChEBI" id="CHEBI:15378"/>
        <dbReference type="ChEBI" id="CHEBI:28868"/>
        <dbReference type="ChEBI" id="CHEBI:57643"/>
        <dbReference type="ChEBI" id="CHEBI:58168"/>
        <dbReference type="EC" id="3.1.1.4"/>
    </reaction>
</comment>